<evidence type="ECO:0000313" key="3">
    <source>
        <dbReference type="Proteomes" id="UP000054870"/>
    </source>
</evidence>
<feature type="region of interest" description="Disordered" evidence="1">
    <location>
        <begin position="250"/>
        <end position="353"/>
    </location>
</feature>
<sequence>MAALPVQSSALHHVFVGDDGQAEMHRARRGRHAARTREGASAAQRLRPRRQALLPHELLVDDVELAIVGARVGRRDHHLRRPRRRRRYALAPHRRRARDRLRHESRLSEDERGCGHRAGRATRSLRPARDDVHRRGALRRTVPMGPRSRQAVAAPIDFGRHGHHRLLRARQPESARLRGRSAVQKPRSRRAGVRSGREHDHAGRARLHESVPVAPAWLLRRRRRLALSQGVLRRERRRVDARRCRRILAGRLGASARPQRRRAQRARHQRESGRDLSHPERDSRDSSCDGRAADRRQRGRRGPAHRAPARAAGGRATECGARRARAPRSHARGLGCARAGRHRAGRRLAGHAQ</sequence>
<feature type="compositionally biased region" description="Basic residues" evidence="1">
    <location>
        <begin position="83"/>
        <end position="100"/>
    </location>
</feature>
<dbReference type="Proteomes" id="UP000054870">
    <property type="component" value="Unassembled WGS sequence"/>
</dbReference>
<feature type="region of interest" description="Disordered" evidence="1">
    <location>
        <begin position="83"/>
        <end position="119"/>
    </location>
</feature>
<organism evidence="2 3">
    <name type="scientific">Caballeronia catudaia</name>
    <dbReference type="NCBI Taxonomy" id="1777136"/>
    <lineage>
        <taxon>Bacteria</taxon>
        <taxon>Pseudomonadati</taxon>
        <taxon>Pseudomonadota</taxon>
        <taxon>Betaproteobacteria</taxon>
        <taxon>Burkholderiales</taxon>
        <taxon>Burkholderiaceae</taxon>
        <taxon>Caballeronia</taxon>
    </lineage>
</organism>
<proteinExistence type="predicted"/>
<dbReference type="EMBL" id="FCOF02000129">
    <property type="protein sequence ID" value="SAK98415.1"/>
    <property type="molecule type" value="Genomic_DNA"/>
</dbReference>
<dbReference type="AlphaFoldDB" id="A0A158DUZ3"/>
<evidence type="ECO:0000256" key="1">
    <source>
        <dbReference type="SAM" id="MobiDB-lite"/>
    </source>
</evidence>
<evidence type="ECO:0000313" key="2">
    <source>
        <dbReference type="EMBL" id="SAK98415.1"/>
    </source>
</evidence>
<accession>A0A158DUZ3</accession>
<name>A0A158DUZ3_9BURK</name>
<feature type="compositionally biased region" description="Basic and acidic residues" evidence="1">
    <location>
        <begin position="269"/>
        <end position="296"/>
    </location>
</feature>
<feature type="compositionally biased region" description="Basic residues" evidence="1">
    <location>
        <begin position="297"/>
        <end position="308"/>
    </location>
</feature>
<comment type="caution">
    <text evidence="2">The sequence shown here is derived from an EMBL/GenBank/DDBJ whole genome shotgun (WGS) entry which is preliminary data.</text>
</comment>
<gene>
    <name evidence="2" type="ORF">AWB75_07194</name>
</gene>
<feature type="compositionally biased region" description="Basic and acidic residues" evidence="1">
    <location>
        <begin position="195"/>
        <end position="207"/>
    </location>
</feature>
<feature type="compositionally biased region" description="Basic residues" evidence="1">
    <location>
        <begin position="258"/>
        <end position="268"/>
    </location>
</feature>
<feature type="compositionally biased region" description="Basic residues" evidence="1">
    <location>
        <begin position="322"/>
        <end position="331"/>
    </location>
</feature>
<keyword evidence="3" id="KW-1185">Reference proteome</keyword>
<reference evidence="2" key="1">
    <citation type="submission" date="2016-01" db="EMBL/GenBank/DDBJ databases">
        <authorList>
            <person name="Peeters C."/>
        </authorList>
    </citation>
    <scope>NUCLEOTIDE SEQUENCE [LARGE SCALE GENOMIC DNA]</scope>
    <source>
        <strain evidence="2">LMG 29318</strain>
    </source>
</reference>
<protein>
    <submittedName>
        <fullName evidence="2">Uncharacterized protein</fullName>
    </submittedName>
</protein>
<feature type="compositionally biased region" description="Basic and acidic residues" evidence="1">
    <location>
        <begin position="101"/>
        <end position="114"/>
    </location>
</feature>
<feature type="compositionally biased region" description="Basic residues" evidence="1">
    <location>
        <begin position="339"/>
        <end position="353"/>
    </location>
</feature>
<feature type="region of interest" description="Disordered" evidence="1">
    <location>
        <begin position="170"/>
        <end position="207"/>
    </location>
</feature>